<gene>
    <name evidence="1" type="ORF">D917_06499</name>
</gene>
<dbReference type="EMBL" id="LVZM01003314">
    <property type="protein sequence ID" value="OUC48000.1"/>
    <property type="molecule type" value="Genomic_DNA"/>
</dbReference>
<accession>A0A1Y3ETA3</accession>
<protein>
    <submittedName>
        <fullName evidence="1">Uncharacterized protein</fullName>
    </submittedName>
</protein>
<evidence type="ECO:0000313" key="2">
    <source>
        <dbReference type="Proteomes" id="UP000243006"/>
    </source>
</evidence>
<dbReference type="AlphaFoldDB" id="A0A1Y3ETA3"/>
<dbReference type="Proteomes" id="UP000243006">
    <property type="component" value="Unassembled WGS sequence"/>
</dbReference>
<comment type="caution">
    <text evidence="1">The sequence shown here is derived from an EMBL/GenBank/DDBJ whole genome shotgun (WGS) entry which is preliminary data.</text>
</comment>
<name>A0A1Y3ETA3_9BILA</name>
<reference evidence="1 2" key="1">
    <citation type="submission" date="2015-04" db="EMBL/GenBank/DDBJ databases">
        <title>Draft genome of the roundworm Trichinella nativa.</title>
        <authorList>
            <person name="Mitreva M."/>
        </authorList>
    </citation>
    <scope>NUCLEOTIDE SEQUENCE [LARGE SCALE GENOMIC DNA]</scope>
    <source>
        <strain evidence="1 2">ISS45</strain>
    </source>
</reference>
<evidence type="ECO:0000313" key="1">
    <source>
        <dbReference type="EMBL" id="OUC48000.1"/>
    </source>
</evidence>
<proteinExistence type="predicted"/>
<organism evidence="1 2">
    <name type="scientific">Trichinella nativa</name>
    <dbReference type="NCBI Taxonomy" id="6335"/>
    <lineage>
        <taxon>Eukaryota</taxon>
        <taxon>Metazoa</taxon>
        <taxon>Ecdysozoa</taxon>
        <taxon>Nematoda</taxon>
        <taxon>Enoplea</taxon>
        <taxon>Dorylaimia</taxon>
        <taxon>Trichinellida</taxon>
        <taxon>Trichinellidae</taxon>
        <taxon>Trichinella</taxon>
    </lineage>
</organism>
<sequence length="135" mass="15130">MSTTVYPVFHMNMYSVGKMNVLLYNFALQSSNHLDIHWSSGVFAKACMSEVLRGGSVPGSSLVGDLVLVHRTASLPRRNSRSTVKRCEIVLEVLVLLFLPSDDSLSLLQILAFIARCVCLCVCRRKYVDKQQLHQ</sequence>